<dbReference type="Gene3D" id="1.20.225.20">
    <property type="entry name" value="Ub domain-containing protein, DC-UbP/UBTD2, N-terminal domain"/>
    <property type="match status" value="1"/>
</dbReference>
<organism evidence="3 4">
    <name type="scientific">Knufia fluminis</name>
    <dbReference type="NCBI Taxonomy" id="191047"/>
    <lineage>
        <taxon>Eukaryota</taxon>
        <taxon>Fungi</taxon>
        <taxon>Dikarya</taxon>
        <taxon>Ascomycota</taxon>
        <taxon>Pezizomycotina</taxon>
        <taxon>Eurotiomycetes</taxon>
        <taxon>Chaetothyriomycetidae</taxon>
        <taxon>Chaetothyriales</taxon>
        <taxon>Trichomeriaceae</taxon>
        <taxon>Knufia</taxon>
    </lineage>
</organism>
<feature type="compositionally biased region" description="Polar residues" evidence="1">
    <location>
        <begin position="57"/>
        <end position="69"/>
    </location>
</feature>
<dbReference type="SUPFAM" id="SSF54236">
    <property type="entry name" value="Ubiquitin-like"/>
    <property type="match status" value="1"/>
</dbReference>
<dbReference type="Proteomes" id="UP001316803">
    <property type="component" value="Unassembled WGS sequence"/>
</dbReference>
<keyword evidence="4" id="KW-1185">Reference proteome</keyword>
<comment type="caution">
    <text evidence="3">The sequence shown here is derived from an EMBL/GenBank/DDBJ whole genome shotgun (WGS) entry which is preliminary data.</text>
</comment>
<gene>
    <name evidence="3" type="ORF">OHC33_002727</name>
</gene>
<dbReference type="EMBL" id="JAKLMC020000005">
    <property type="protein sequence ID" value="KAK5956154.1"/>
    <property type="molecule type" value="Genomic_DNA"/>
</dbReference>
<sequence>MGCGSSREARSDPHDALPPATQTSRSRDVTGITSQTAINAPLSTTTSRHQHNIRGASASNISTPRTSTTGHHRQRQESLAEHYNVPLTASKPWTSTDRTWTRSQLRREREDFFETRVTGRPDIWAALKEVCELIRQGDLVDAQGILDAADITLPTGRLEQGAYDERGTLYKLPETIVSNPQNVVDDDGETMIGDDALSKNIEAGGLALPAQPPPASEEKVDKGKDAIEKDAMKVRCRLSDRGGPDTIVLVGQKQPVSLLVRRVRSEATIASSARVRIVYFGKILDEAQSLEDQGWQQGHVVQALVSNFAP</sequence>
<name>A0AAN8EI19_9EURO</name>
<evidence type="ECO:0000256" key="1">
    <source>
        <dbReference type="SAM" id="MobiDB-lite"/>
    </source>
</evidence>
<dbReference type="InterPro" id="IPR032752">
    <property type="entry name" value="DC-UbP/UBTD2_N"/>
</dbReference>
<feature type="compositionally biased region" description="Polar residues" evidence="1">
    <location>
        <begin position="31"/>
        <end position="47"/>
    </location>
</feature>
<dbReference type="Pfam" id="PF16455">
    <property type="entry name" value="UBD"/>
    <property type="match status" value="1"/>
</dbReference>
<dbReference type="PANTHER" id="PTHR13609">
    <property type="entry name" value="UBIQUITIN DOMAIN CONTAINING 1 PROTEIN-RELATED"/>
    <property type="match status" value="1"/>
</dbReference>
<accession>A0AAN8EI19</accession>
<dbReference type="AlphaFoldDB" id="A0AAN8EI19"/>
<protein>
    <recommendedName>
        <fullName evidence="2">Ubiquitin-like domain-containing protein</fullName>
    </recommendedName>
</protein>
<feature type="region of interest" description="Disordered" evidence="1">
    <location>
        <begin position="1"/>
        <end position="85"/>
    </location>
</feature>
<feature type="domain" description="Ubiquitin-like" evidence="2">
    <location>
        <begin position="232"/>
        <end position="310"/>
    </location>
</feature>
<reference evidence="3 4" key="1">
    <citation type="submission" date="2022-12" db="EMBL/GenBank/DDBJ databases">
        <title>Genomic features and morphological characterization of a novel Knufia sp. strain isolated from spacecraft assembly facility.</title>
        <authorList>
            <person name="Teixeira M."/>
            <person name="Chander A.M."/>
            <person name="Stajich J.E."/>
            <person name="Venkateswaran K."/>
        </authorList>
    </citation>
    <scope>NUCLEOTIDE SEQUENCE [LARGE SCALE GENOMIC DNA]</scope>
    <source>
        <strain evidence="3 4">FJI-L2-BK-P2</strain>
    </source>
</reference>
<evidence type="ECO:0000313" key="3">
    <source>
        <dbReference type="EMBL" id="KAK5956154.1"/>
    </source>
</evidence>
<dbReference type="InterPro" id="IPR039869">
    <property type="entry name" value="UBTD1/2"/>
</dbReference>
<dbReference type="PROSITE" id="PS50053">
    <property type="entry name" value="UBIQUITIN_2"/>
    <property type="match status" value="1"/>
</dbReference>
<dbReference type="InterPro" id="IPR038169">
    <property type="entry name" value="DC-UbP/UBTD2_N_sf"/>
</dbReference>
<evidence type="ECO:0000259" key="2">
    <source>
        <dbReference type="PROSITE" id="PS50053"/>
    </source>
</evidence>
<proteinExistence type="predicted"/>
<evidence type="ECO:0000313" key="4">
    <source>
        <dbReference type="Proteomes" id="UP001316803"/>
    </source>
</evidence>
<dbReference type="InterPro" id="IPR029071">
    <property type="entry name" value="Ubiquitin-like_domsf"/>
</dbReference>
<dbReference type="InterPro" id="IPR000626">
    <property type="entry name" value="Ubiquitin-like_dom"/>
</dbReference>